<dbReference type="AlphaFoldDB" id="A0A850LHH7"/>
<evidence type="ECO:0000313" key="1">
    <source>
        <dbReference type="EMBL" id="NVK97511.1"/>
    </source>
</evidence>
<sequence>MPGRTSKRKHAINLVDALATIDAASMHKDDLYVWLVTRTNGVTACVIVELVKRNLLKKDDPNAF</sequence>
<dbReference type="EMBL" id="JABXIY010000028">
    <property type="protein sequence ID" value="NVK97511.1"/>
    <property type="molecule type" value="Genomic_DNA"/>
</dbReference>
<accession>A0A850LHH7</accession>
<protein>
    <submittedName>
        <fullName evidence="1">Uncharacterized protein</fullName>
    </submittedName>
</protein>
<name>A0A850LHH7_9RHOB</name>
<reference evidence="1 2" key="1">
    <citation type="journal article" date="2020" name="Proc. Natl. Acad. Sci. U.S.A.">
        <title>Ecological drivers of bacterial community assembly in synthetic phycospheres.</title>
        <authorList>
            <person name="Fu H."/>
            <person name="Uchimiya M."/>
            <person name="Gore J."/>
            <person name="Moran M.A."/>
        </authorList>
    </citation>
    <scope>NUCLEOTIDE SEQUENCE [LARGE SCALE GENOMIC DNA]</scope>
    <source>
        <strain evidence="1">HF-Din03</strain>
    </source>
</reference>
<evidence type="ECO:0000313" key="2">
    <source>
        <dbReference type="Proteomes" id="UP000565723"/>
    </source>
</evidence>
<comment type="caution">
    <text evidence="1">The sequence shown here is derived from an EMBL/GenBank/DDBJ whole genome shotgun (WGS) entry which is preliminary data.</text>
</comment>
<dbReference type="RefSeq" id="WP_044027961.1">
    <property type="nucleotide sequence ID" value="NZ_CP076685.1"/>
</dbReference>
<gene>
    <name evidence="1" type="ORF">HW564_11315</name>
</gene>
<organism evidence="1 2">
    <name type="scientific">Ruegeria pomeroyi</name>
    <dbReference type="NCBI Taxonomy" id="89184"/>
    <lineage>
        <taxon>Bacteria</taxon>
        <taxon>Pseudomonadati</taxon>
        <taxon>Pseudomonadota</taxon>
        <taxon>Alphaproteobacteria</taxon>
        <taxon>Rhodobacterales</taxon>
        <taxon>Roseobacteraceae</taxon>
        <taxon>Ruegeria</taxon>
    </lineage>
</organism>
<dbReference type="Proteomes" id="UP000565723">
    <property type="component" value="Unassembled WGS sequence"/>
</dbReference>
<proteinExistence type="predicted"/>